<dbReference type="Pfam" id="PF00234">
    <property type="entry name" value="Tryp_alpha_amyl"/>
    <property type="match status" value="1"/>
</dbReference>
<evidence type="ECO:0000256" key="1">
    <source>
        <dbReference type="ARBA" id="ARBA00009748"/>
    </source>
</evidence>
<dbReference type="InterPro" id="IPR000528">
    <property type="entry name" value="Plant_nsLTP"/>
</dbReference>
<keyword evidence="5" id="KW-0732">Signal</keyword>
<keyword evidence="3 4" id="KW-0446">Lipid-binding</keyword>
<gene>
    <name evidence="8" type="ORF">HannXRQ_Chr15g0488351</name>
    <name evidence="7" type="ORF">HanXRQr2_Chr15g0710801</name>
</gene>
<dbReference type="PROSITE" id="PS00597">
    <property type="entry name" value="PLANT_LTP"/>
    <property type="match status" value="1"/>
</dbReference>
<dbReference type="SUPFAM" id="SSF47699">
    <property type="entry name" value="Bifunctional inhibitor/lipid-transfer protein/seed storage 2S albumin"/>
    <property type="match status" value="1"/>
</dbReference>
<dbReference type="OrthoDB" id="649864at2759"/>
<keyword evidence="9" id="KW-1185">Reference proteome</keyword>
<evidence type="ECO:0000313" key="7">
    <source>
        <dbReference type="EMBL" id="KAF5766047.1"/>
    </source>
</evidence>
<evidence type="ECO:0000259" key="6">
    <source>
        <dbReference type="SMART" id="SM00499"/>
    </source>
</evidence>
<organism evidence="8 9">
    <name type="scientific">Helianthus annuus</name>
    <name type="common">Common sunflower</name>
    <dbReference type="NCBI Taxonomy" id="4232"/>
    <lineage>
        <taxon>Eukaryota</taxon>
        <taxon>Viridiplantae</taxon>
        <taxon>Streptophyta</taxon>
        <taxon>Embryophyta</taxon>
        <taxon>Tracheophyta</taxon>
        <taxon>Spermatophyta</taxon>
        <taxon>Magnoliopsida</taxon>
        <taxon>eudicotyledons</taxon>
        <taxon>Gunneridae</taxon>
        <taxon>Pentapetalae</taxon>
        <taxon>asterids</taxon>
        <taxon>campanulids</taxon>
        <taxon>Asterales</taxon>
        <taxon>Asteraceae</taxon>
        <taxon>Asteroideae</taxon>
        <taxon>Heliantheae alliance</taxon>
        <taxon>Heliantheae</taxon>
        <taxon>Helianthus</taxon>
    </lineage>
</organism>
<feature type="signal peptide" evidence="5">
    <location>
        <begin position="1"/>
        <end position="24"/>
    </location>
</feature>
<reference evidence="8" key="2">
    <citation type="submission" date="2017-02" db="EMBL/GenBank/DDBJ databases">
        <title>Sunflower complete genome.</title>
        <authorList>
            <person name="Langlade N."/>
            <person name="Munos S."/>
        </authorList>
    </citation>
    <scope>NUCLEOTIDE SEQUENCE [LARGE SCALE GENOMIC DNA]</scope>
    <source>
        <tissue evidence="8">Leaves</tissue>
    </source>
</reference>
<sequence>MKGVVVVVLAMLAIVGFMVQPNEAITCEEVDRLLAPCLSYLKTGGTPLPDCCIGLTALQAKVSTRSDRQTACNCAKKAAIEYQVREDTAKALPDKCGITISVPISSTVDCSTVFNGMRVTNEVGTELL</sequence>
<reference evidence="7 9" key="1">
    <citation type="journal article" date="2017" name="Nature">
        <title>The sunflower genome provides insights into oil metabolism, flowering and Asterid evolution.</title>
        <authorList>
            <person name="Badouin H."/>
            <person name="Gouzy J."/>
            <person name="Grassa C.J."/>
            <person name="Murat F."/>
            <person name="Staton S.E."/>
            <person name="Cottret L."/>
            <person name="Lelandais-Briere C."/>
            <person name="Owens G.L."/>
            <person name="Carrere S."/>
            <person name="Mayjonade B."/>
            <person name="Legrand L."/>
            <person name="Gill N."/>
            <person name="Kane N.C."/>
            <person name="Bowers J.E."/>
            <person name="Hubner S."/>
            <person name="Bellec A."/>
            <person name="Berard A."/>
            <person name="Berges H."/>
            <person name="Blanchet N."/>
            <person name="Boniface M.C."/>
            <person name="Brunel D."/>
            <person name="Catrice O."/>
            <person name="Chaidir N."/>
            <person name="Claudel C."/>
            <person name="Donnadieu C."/>
            <person name="Faraut T."/>
            <person name="Fievet G."/>
            <person name="Helmstetter N."/>
            <person name="King M."/>
            <person name="Knapp S.J."/>
            <person name="Lai Z."/>
            <person name="Le Paslier M.C."/>
            <person name="Lippi Y."/>
            <person name="Lorenzon L."/>
            <person name="Mandel J.R."/>
            <person name="Marage G."/>
            <person name="Marchand G."/>
            <person name="Marquand E."/>
            <person name="Bret-Mestries E."/>
            <person name="Morien E."/>
            <person name="Nambeesan S."/>
            <person name="Nguyen T."/>
            <person name="Pegot-Espagnet P."/>
            <person name="Pouilly N."/>
            <person name="Raftis F."/>
            <person name="Sallet E."/>
            <person name="Schiex T."/>
            <person name="Thomas J."/>
            <person name="Vandecasteele C."/>
            <person name="Vares D."/>
            <person name="Vear F."/>
            <person name="Vautrin S."/>
            <person name="Crespi M."/>
            <person name="Mangin B."/>
            <person name="Burke J.M."/>
            <person name="Salse J."/>
            <person name="Munos S."/>
            <person name="Vincourt P."/>
            <person name="Rieseberg L.H."/>
            <person name="Langlade N.B."/>
        </authorList>
    </citation>
    <scope>NUCLEOTIDE SEQUENCE [LARGE SCALE GENOMIC DNA]</scope>
    <source>
        <strain evidence="9">cv. SF193</strain>
        <tissue evidence="7">Leaves</tissue>
    </source>
</reference>
<protein>
    <recommendedName>
        <fullName evidence="4">Non-specific lipid-transfer protein</fullName>
    </recommendedName>
</protein>
<dbReference type="EMBL" id="CM007904">
    <property type="protein sequence ID" value="OTF95913.1"/>
    <property type="molecule type" value="Genomic_DNA"/>
</dbReference>
<evidence type="ECO:0000256" key="5">
    <source>
        <dbReference type="SAM" id="SignalP"/>
    </source>
</evidence>
<dbReference type="OMA" id="NEAITCE"/>
<evidence type="ECO:0000256" key="4">
    <source>
        <dbReference type="RuleBase" id="RU000628"/>
    </source>
</evidence>
<feature type="chain" id="PRO_5041084383" description="Non-specific lipid-transfer protein" evidence="5">
    <location>
        <begin position="25"/>
        <end position="128"/>
    </location>
</feature>
<comment type="similarity">
    <text evidence="1 4">Belongs to the plant LTP family.</text>
</comment>
<dbReference type="EMBL" id="MNCJ02000330">
    <property type="protein sequence ID" value="KAF5766047.1"/>
    <property type="molecule type" value="Genomic_DNA"/>
</dbReference>
<reference evidence="7" key="3">
    <citation type="submission" date="2020-06" db="EMBL/GenBank/DDBJ databases">
        <title>Helianthus annuus Genome sequencing and assembly Release 2.</title>
        <authorList>
            <person name="Gouzy J."/>
            <person name="Langlade N."/>
            <person name="Munos S."/>
        </authorList>
    </citation>
    <scope>NUCLEOTIDE SEQUENCE</scope>
    <source>
        <tissue evidence="7">Leaves</tissue>
    </source>
</reference>
<dbReference type="AlphaFoldDB" id="A0A251SAZ1"/>
<dbReference type="InterPro" id="IPR016140">
    <property type="entry name" value="Bifunc_inhib/LTP/seed_store"/>
</dbReference>
<dbReference type="GO" id="GO:0008289">
    <property type="term" value="F:lipid binding"/>
    <property type="evidence" value="ECO:0007669"/>
    <property type="project" value="UniProtKB-KW"/>
</dbReference>
<dbReference type="Gene3D" id="1.10.110.10">
    <property type="entry name" value="Plant lipid-transfer and hydrophobic proteins"/>
    <property type="match status" value="1"/>
</dbReference>
<evidence type="ECO:0000313" key="8">
    <source>
        <dbReference type="EMBL" id="OTF95913.1"/>
    </source>
</evidence>
<dbReference type="GO" id="GO:0006869">
    <property type="term" value="P:lipid transport"/>
    <property type="evidence" value="ECO:0007669"/>
    <property type="project" value="InterPro"/>
</dbReference>
<dbReference type="Proteomes" id="UP000215914">
    <property type="component" value="Chromosome 15"/>
</dbReference>
<name>A0A251SAZ1_HELAN</name>
<dbReference type="PANTHER" id="PTHR33076">
    <property type="entry name" value="NON-SPECIFIC LIPID-TRANSFER PROTEIN 2-RELATED"/>
    <property type="match status" value="1"/>
</dbReference>
<proteinExistence type="inferred from homology"/>
<evidence type="ECO:0000256" key="2">
    <source>
        <dbReference type="ARBA" id="ARBA00022448"/>
    </source>
</evidence>
<dbReference type="InParanoid" id="A0A251SAZ1"/>
<dbReference type="PRINTS" id="PR00382">
    <property type="entry name" value="LIPIDTRNSFER"/>
</dbReference>
<dbReference type="InterPro" id="IPR036312">
    <property type="entry name" value="Bifun_inhib/LTP/seed_sf"/>
</dbReference>
<evidence type="ECO:0000256" key="3">
    <source>
        <dbReference type="ARBA" id="ARBA00023121"/>
    </source>
</evidence>
<dbReference type="STRING" id="4232.A0A251SAZ1"/>
<feature type="domain" description="Bifunctional inhibitor/plant lipid transfer protein/seed storage helical" evidence="6">
    <location>
        <begin position="27"/>
        <end position="110"/>
    </location>
</feature>
<evidence type="ECO:0000313" key="9">
    <source>
        <dbReference type="Proteomes" id="UP000215914"/>
    </source>
</evidence>
<keyword evidence="2 4" id="KW-0813">Transport</keyword>
<dbReference type="SMART" id="SM00499">
    <property type="entry name" value="AAI"/>
    <property type="match status" value="1"/>
</dbReference>
<dbReference type="CDD" id="cd01960">
    <property type="entry name" value="nsLTP1"/>
    <property type="match status" value="1"/>
</dbReference>
<accession>A0A251SAZ1</accession>
<comment type="function">
    <text evidence="4">Plant non-specific lipid-transfer proteins transfer phospholipids as well as galactolipids across membranes. May play a role in wax or cutin deposition in the cell walls of expanding epidermal cells and certain secretory tissues.</text>
</comment>
<dbReference type="Gramene" id="mRNA:HanXRQr2_Chr15g0710801">
    <property type="protein sequence ID" value="mRNA:HanXRQr2_Chr15g0710801"/>
    <property type="gene ID" value="HanXRQr2_Chr15g0710801"/>
</dbReference>